<proteinExistence type="predicted"/>
<dbReference type="SUPFAM" id="SSF51219">
    <property type="entry name" value="TRAP-like"/>
    <property type="match status" value="1"/>
</dbReference>
<comment type="caution">
    <text evidence="1">The sequence shown here is derived from an EMBL/GenBank/DDBJ whole genome shotgun (WGS) entry which is preliminary data.</text>
</comment>
<protein>
    <recommendedName>
        <fullName evidence="3">AIM24 family protein</fullName>
    </recommendedName>
</protein>
<dbReference type="Proteomes" id="UP000215145">
    <property type="component" value="Unassembled WGS sequence"/>
</dbReference>
<keyword evidence="2" id="KW-1185">Reference proteome</keyword>
<evidence type="ECO:0000313" key="1">
    <source>
        <dbReference type="EMBL" id="OXM13610.1"/>
    </source>
</evidence>
<evidence type="ECO:0008006" key="3">
    <source>
        <dbReference type="Google" id="ProtNLM"/>
    </source>
</evidence>
<dbReference type="RefSeq" id="WP_089526314.1">
    <property type="nucleotide sequence ID" value="NZ_NMUQ01000003.1"/>
</dbReference>
<dbReference type="InterPro" id="IPR036983">
    <property type="entry name" value="AIM24_sf"/>
</dbReference>
<sequence length="229" mass="25588">MKVVAPPPQGHARIMLEPQEALHVLHPKAILAYRGAPQSREDRFMDAAGIYRKRKWIRSRLQGPSELLLGLPPGFGLEAIELEEGSDLLFDFRHVMFYSDGMTLKPRVQKLKNAWITRELTRMRFSGPGTLGILTAGGLASIDLCEEQPLYVDAASLIAFPESAQVRLAVYGNPLASQHMNVQWELRGRGPALIQSGSFDRSLPELLEKGGFLRRTLRELLPFGGVYIK</sequence>
<gene>
    <name evidence="1" type="ORF">CGZ75_21540</name>
</gene>
<dbReference type="AlphaFoldDB" id="A0A229NUV3"/>
<dbReference type="InterPro" id="IPR016031">
    <property type="entry name" value="Trp_RNA-bd_attenuator-like_dom"/>
</dbReference>
<dbReference type="Pfam" id="PF01987">
    <property type="entry name" value="AIM24"/>
    <property type="match status" value="1"/>
</dbReference>
<accession>A0A229NUV3</accession>
<dbReference type="EMBL" id="NMUQ01000003">
    <property type="protein sequence ID" value="OXM13610.1"/>
    <property type="molecule type" value="Genomic_DNA"/>
</dbReference>
<dbReference type="Gene3D" id="3.60.160.10">
    <property type="entry name" value="Mitochondrial biogenesis AIM24"/>
    <property type="match status" value="1"/>
</dbReference>
<dbReference type="OrthoDB" id="2632108at2"/>
<organism evidence="1 2">
    <name type="scientific">Paenibacillus herberti</name>
    <dbReference type="NCBI Taxonomy" id="1619309"/>
    <lineage>
        <taxon>Bacteria</taxon>
        <taxon>Bacillati</taxon>
        <taxon>Bacillota</taxon>
        <taxon>Bacilli</taxon>
        <taxon>Bacillales</taxon>
        <taxon>Paenibacillaceae</taxon>
        <taxon>Paenibacillus</taxon>
    </lineage>
</organism>
<dbReference type="InterPro" id="IPR002838">
    <property type="entry name" value="AIM24"/>
</dbReference>
<evidence type="ECO:0000313" key="2">
    <source>
        <dbReference type="Proteomes" id="UP000215145"/>
    </source>
</evidence>
<name>A0A229NUV3_9BACL</name>
<reference evidence="1 2" key="1">
    <citation type="submission" date="2017-07" db="EMBL/GenBank/DDBJ databases">
        <title>Paenibacillus herberti R33 genome sequencing and assembly.</title>
        <authorList>
            <person name="Su W."/>
        </authorList>
    </citation>
    <scope>NUCLEOTIDE SEQUENCE [LARGE SCALE GENOMIC DNA]</scope>
    <source>
        <strain evidence="1 2">R33</strain>
    </source>
</reference>